<dbReference type="GeneID" id="39599756"/>
<dbReference type="Proteomes" id="UP000283841">
    <property type="component" value="Unassembled WGS sequence"/>
</dbReference>
<dbReference type="EMBL" id="RCNU01000004">
    <property type="protein sequence ID" value="RWQ96448.1"/>
    <property type="molecule type" value="Genomic_DNA"/>
</dbReference>
<dbReference type="STRING" id="264951.A0A443HX90"/>
<dbReference type="InterPro" id="IPR011009">
    <property type="entry name" value="Kinase-like_dom_sf"/>
</dbReference>
<dbReference type="SUPFAM" id="SSF56112">
    <property type="entry name" value="Protein kinase-like (PK-like)"/>
    <property type="match status" value="1"/>
</dbReference>
<keyword evidence="2" id="KW-1185">Reference proteome</keyword>
<protein>
    <recommendedName>
        <fullName evidence="3">Protein kinase domain-containing protein</fullName>
    </recommendedName>
</protein>
<dbReference type="VEuPathDB" id="FungiDB:C8Q69DRAFT_465310"/>
<evidence type="ECO:0000313" key="2">
    <source>
        <dbReference type="Proteomes" id="UP000283841"/>
    </source>
</evidence>
<sequence>MSDKSWTEEFFFQWPRPDWINAVHEDCQNFRPFLPQGKWMLGRSVGTNLRSSEDQNQVLWLFVQLQHQETYIPKYVAKVFSEYTEKDAQLQLRRYPPRIPKKAKEVKDELDPYTNEARAYHCIEMSCASSERIYYPEFHGVITDLGISRFTYGFINPRAIVLESIRPKLASRRILAAHREDNCEIRDQLNHLGLLSDFELEYYHSLFHDRIRRLLVLHKLGITHGDVRDDHFRLPGDFYDTVLYDFSHSYTFSSVMPYLVNFRPPCSLKTISDHEQTMVKQQIYERAKNLDFRNHLEKSSGLTQAMLLDALFQPLKDEPLELIILRVNFRPDAFSMPSVNSVFPFLEDIRPKDDNTWHIRRGRLLESYESIWISSTTNDSGHTSMSIVSDLDYTENVTGAKRRYLLCLVPKEWGVEDVRSPLISICSSLPRGARGCIKTCIDLEHYN</sequence>
<accession>A0A443HX90</accession>
<gene>
    <name evidence="1" type="ORF">C8Q69DRAFT_465310</name>
</gene>
<comment type="caution">
    <text evidence="1">The sequence shown here is derived from an EMBL/GenBank/DDBJ whole genome shotgun (WGS) entry which is preliminary data.</text>
</comment>
<organism evidence="1 2">
    <name type="scientific">Byssochlamys spectabilis</name>
    <name type="common">Paecilomyces variotii</name>
    <dbReference type="NCBI Taxonomy" id="264951"/>
    <lineage>
        <taxon>Eukaryota</taxon>
        <taxon>Fungi</taxon>
        <taxon>Dikarya</taxon>
        <taxon>Ascomycota</taxon>
        <taxon>Pezizomycotina</taxon>
        <taxon>Eurotiomycetes</taxon>
        <taxon>Eurotiomycetidae</taxon>
        <taxon>Eurotiales</taxon>
        <taxon>Thermoascaceae</taxon>
        <taxon>Paecilomyces</taxon>
    </lineage>
</organism>
<dbReference type="RefSeq" id="XP_028486093.1">
    <property type="nucleotide sequence ID" value="XM_028630479.1"/>
</dbReference>
<evidence type="ECO:0000313" key="1">
    <source>
        <dbReference type="EMBL" id="RWQ96448.1"/>
    </source>
</evidence>
<dbReference type="AlphaFoldDB" id="A0A443HX90"/>
<proteinExistence type="predicted"/>
<reference evidence="1 2" key="1">
    <citation type="journal article" date="2018" name="Front. Microbiol.">
        <title>Genomic and genetic insights into a cosmopolitan fungus, Paecilomyces variotii (Eurotiales).</title>
        <authorList>
            <person name="Urquhart A.S."/>
            <person name="Mondo S.J."/>
            <person name="Makela M.R."/>
            <person name="Hane J.K."/>
            <person name="Wiebenga A."/>
            <person name="He G."/>
            <person name="Mihaltcheva S."/>
            <person name="Pangilinan J."/>
            <person name="Lipzen A."/>
            <person name="Barry K."/>
            <person name="de Vries R.P."/>
            <person name="Grigoriev I.V."/>
            <person name="Idnurm A."/>
        </authorList>
    </citation>
    <scope>NUCLEOTIDE SEQUENCE [LARGE SCALE GENOMIC DNA]</scope>
    <source>
        <strain evidence="1 2">CBS 101075</strain>
    </source>
</reference>
<evidence type="ECO:0008006" key="3">
    <source>
        <dbReference type="Google" id="ProtNLM"/>
    </source>
</evidence>
<name>A0A443HX90_BYSSP</name>